<feature type="compositionally biased region" description="Polar residues" evidence="1">
    <location>
        <begin position="106"/>
        <end position="115"/>
    </location>
</feature>
<dbReference type="AlphaFoldDB" id="A0A918C7W5"/>
<evidence type="ECO:0000313" key="2">
    <source>
        <dbReference type="EMBL" id="GGR11291.1"/>
    </source>
</evidence>
<name>A0A918C7W5_9ACTN</name>
<feature type="compositionally biased region" description="Low complexity" evidence="1">
    <location>
        <begin position="73"/>
        <end position="86"/>
    </location>
</feature>
<dbReference type="Proteomes" id="UP000658320">
    <property type="component" value="Unassembled WGS sequence"/>
</dbReference>
<accession>A0A918C7W5</accession>
<organism evidence="2 3">
    <name type="scientific">Streptomyces aurantiogriseus</name>
    <dbReference type="NCBI Taxonomy" id="66870"/>
    <lineage>
        <taxon>Bacteria</taxon>
        <taxon>Bacillati</taxon>
        <taxon>Actinomycetota</taxon>
        <taxon>Actinomycetes</taxon>
        <taxon>Kitasatosporales</taxon>
        <taxon>Streptomycetaceae</taxon>
        <taxon>Streptomyces</taxon>
    </lineage>
</organism>
<feature type="region of interest" description="Disordered" evidence="1">
    <location>
        <begin position="106"/>
        <end position="153"/>
    </location>
</feature>
<proteinExistence type="predicted"/>
<protein>
    <submittedName>
        <fullName evidence="2">Uncharacterized protein</fullName>
    </submittedName>
</protein>
<evidence type="ECO:0000256" key="1">
    <source>
        <dbReference type="SAM" id="MobiDB-lite"/>
    </source>
</evidence>
<dbReference type="EMBL" id="BMSX01000005">
    <property type="protein sequence ID" value="GGR11291.1"/>
    <property type="molecule type" value="Genomic_DNA"/>
</dbReference>
<feature type="region of interest" description="Disordered" evidence="1">
    <location>
        <begin position="22"/>
        <end position="86"/>
    </location>
</feature>
<comment type="caution">
    <text evidence="2">The sequence shown here is derived from an EMBL/GenBank/DDBJ whole genome shotgun (WGS) entry which is preliminary data.</text>
</comment>
<feature type="compositionally biased region" description="Basic residues" evidence="1">
    <location>
        <begin position="142"/>
        <end position="153"/>
    </location>
</feature>
<reference evidence="2" key="2">
    <citation type="submission" date="2020-09" db="EMBL/GenBank/DDBJ databases">
        <authorList>
            <person name="Sun Q."/>
            <person name="Ohkuma M."/>
        </authorList>
    </citation>
    <scope>NUCLEOTIDE SEQUENCE</scope>
    <source>
        <strain evidence="2">JCM 4346</strain>
    </source>
</reference>
<sequence>MPYPEHGHGPCKYRRFRGRWPSRGRCCDGGRGPRAVGSRAGPDAPAAALQRERAAAAHPSHNAPTTTLQREQAAAAHPSHNAPSAALRREWVVVVRLEPVAQLVTANSDCGSRQQYAPHATGSPHHHDPDPDPDPPTGTTSRRTRKRPPTLTW</sequence>
<reference evidence="2" key="1">
    <citation type="journal article" date="2014" name="Int. J. Syst. Evol. Microbiol.">
        <title>Complete genome sequence of Corynebacterium casei LMG S-19264T (=DSM 44701T), isolated from a smear-ripened cheese.</title>
        <authorList>
            <consortium name="US DOE Joint Genome Institute (JGI-PGF)"/>
            <person name="Walter F."/>
            <person name="Albersmeier A."/>
            <person name="Kalinowski J."/>
            <person name="Ruckert C."/>
        </authorList>
    </citation>
    <scope>NUCLEOTIDE SEQUENCE</scope>
    <source>
        <strain evidence="2">JCM 4346</strain>
    </source>
</reference>
<evidence type="ECO:0000313" key="3">
    <source>
        <dbReference type="Proteomes" id="UP000658320"/>
    </source>
</evidence>
<gene>
    <name evidence="2" type="ORF">GCM10010251_29370</name>
</gene>
<keyword evidence="3" id="KW-1185">Reference proteome</keyword>